<dbReference type="AlphaFoldDB" id="A0A3P6NGL2"/>
<feature type="compositionally biased region" description="Basic and acidic residues" evidence="1">
    <location>
        <begin position="77"/>
        <end position="90"/>
    </location>
</feature>
<name>A0A3P6NGL2_ANISI</name>
<gene>
    <name evidence="2" type="ORF">ASIM_LOCUS4358</name>
</gene>
<keyword evidence="3" id="KW-1185">Reference proteome</keyword>
<dbReference type="EMBL" id="UYRR01007521">
    <property type="protein sequence ID" value="VDK23682.1"/>
    <property type="molecule type" value="Genomic_DNA"/>
</dbReference>
<dbReference type="OrthoDB" id="330499at2759"/>
<evidence type="ECO:0000256" key="1">
    <source>
        <dbReference type="SAM" id="MobiDB-lite"/>
    </source>
</evidence>
<evidence type="ECO:0000313" key="3">
    <source>
        <dbReference type="Proteomes" id="UP000267096"/>
    </source>
</evidence>
<sequence>MKVARGTGRPPPDWGRHENEELEQIRKNLEPPKYVEQQKAEGDLARPPIEPKPLAVPGVDEVEEDELPPPQAPPPEKPAEQKAAEPEPTKKAPPAAKRASTAGVRK</sequence>
<evidence type="ECO:0000313" key="2">
    <source>
        <dbReference type="EMBL" id="VDK23682.1"/>
    </source>
</evidence>
<accession>A0A3P6NGL2</accession>
<reference evidence="2 3" key="1">
    <citation type="submission" date="2018-11" db="EMBL/GenBank/DDBJ databases">
        <authorList>
            <consortium name="Pathogen Informatics"/>
        </authorList>
    </citation>
    <scope>NUCLEOTIDE SEQUENCE [LARGE SCALE GENOMIC DNA]</scope>
</reference>
<protein>
    <submittedName>
        <fullName evidence="2">Uncharacterized protein</fullName>
    </submittedName>
</protein>
<feature type="compositionally biased region" description="Basic and acidic residues" evidence="1">
    <location>
        <begin position="14"/>
        <end position="30"/>
    </location>
</feature>
<organism evidence="2 3">
    <name type="scientific">Anisakis simplex</name>
    <name type="common">Herring worm</name>
    <dbReference type="NCBI Taxonomy" id="6269"/>
    <lineage>
        <taxon>Eukaryota</taxon>
        <taxon>Metazoa</taxon>
        <taxon>Ecdysozoa</taxon>
        <taxon>Nematoda</taxon>
        <taxon>Chromadorea</taxon>
        <taxon>Rhabditida</taxon>
        <taxon>Spirurina</taxon>
        <taxon>Ascaridomorpha</taxon>
        <taxon>Ascaridoidea</taxon>
        <taxon>Anisakidae</taxon>
        <taxon>Anisakis</taxon>
        <taxon>Anisakis simplex complex</taxon>
    </lineage>
</organism>
<dbReference type="Proteomes" id="UP000267096">
    <property type="component" value="Unassembled WGS sequence"/>
</dbReference>
<proteinExistence type="predicted"/>
<feature type="region of interest" description="Disordered" evidence="1">
    <location>
        <begin position="1"/>
        <end position="106"/>
    </location>
</feature>